<dbReference type="FunFam" id="2.40.30.170:FF:000010">
    <property type="entry name" value="Efflux RND transporter periplasmic adaptor subunit"/>
    <property type="match status" value="1"/>
</dbReference>
<feature type="chain" id="PRO_5026002102" evidence="4">
    <location>
        <begin position="21"/>
        <end position="365"/>
    </location>
</feature>
<dbReference type="InterPro" id="IPR058647">
    <property type="entry name" value="BSH_CzcB-like"/>
</dbReference>
<dbReference type="SUPFAM" id="SSF111369">
    <property type="entry name" value="HlyD-like secretion proteins"/>
    <property type="match status" value="1"/>
</dbReference>
<feature type="domain" description="CzcB-like barrel-sandwich hybrid" evidence="7">
    <location>
        <begin position="73"/>
        <end position="212"/>
    </location>
</feature>
<dbReference type="RefSeq" id="WP_167217640.1">
    <property type="nucleotide sequence ID" value="NZ_CP050063.1"/>
</dbReference>
<dbReference type="GO" id="GO:0015679">
    <property type="term" value="P:plasma membrane copper ion transport"/>
    <property type="evidence" value="ECO:0007669"/>
    <property type="project" value="TreeGrafter"/>
</dbReference>
<accession>A0A6G9AXC4</accession>
<dbReference type="InterPro" id="IPR006143">
    <property type="entry name" value="RND_pump_MFP"/>
</dbReference>
<sequence length="365" mass="40558">MNLIKLIVCAGLLALMVACSKEAKTADEVEGKKEAFALTDTMLSRVSTEAVVVQPVRSQLRLIGRIVPDENRVIKVFPLVGGNVRDVRVELGDYVQKGQTLAVIQSSEVAGYNSQLVQAQAELRLAEKNLQVAKEMYADKLSSERDVLAARREVEREEAELTRLKEVLQIYGADQQSVALVKAPISGYVLEKNINQGTQLRSDDANAVFTISQLNEIWVLANVNESDIGRVKIDLPAQIQTLSYPDRIFHGTVNKVYNVLDQTTKTMQVRIRLANEKMLLKPGMNASVILAFDDGGSMPTIPAKALIFDKSKQFVMVFHDRQHIDTREVQVHRSLGDVAYIRSGLKPGEKVITQSQLLIYDALND</sequence>
<evidence type="ECO:0000313" key="9">
    <source>
        <dbReference type="Proteomes" id="UP000501802"/>
    </source>
</evidence>
<evidence type="ECO:0000259" key="5">
    <source>
        <dbReference type="Pfam" id="PF25954"/>
    </source>
</evidence>
<keyword evidence="4" id="KW-0732">Signal</keyword>
<dbReference type="KEGG" id="spib:G8759_32990"/>
<dbReference type="AlphaFoldDB" id="A0A6G9AXC4"/>
<keyword evidence="9" id="KW-1185">Reference proteome</keyword>
<proteinExistence type="inferred from homology"/>
<dbReference type="Gene3D" id="2.40.30.170">
    <property type="match status" value="1"/>
</dbReference>
<feature type="coiled-coil region" evidence="3">
    <location>
        <begin position="109"/>
        <end position="174"/>
    </location>
</feature>
<organism evidence="8 9">
    <name type="scientific">Spirosoma aureum</name>
    <dbReference type="NCBI Taxonomy" id="2692134"/>
    <lineage>
        <taxon>Bacteria</taxon>
        <taxon>Pseudomonadati</taxon>
        <taxon>Bacteroidota</taxon>
        <taxon>Cytophagia</taxon>
        <taxon>Cytophagales</taxon>
        <taxon>Cytophagaceae</taxon>
        <taxon>Spirosoma</taxon>
    </lineage>
</organism>
<keyword evidence="3" id="KW-0175">Coiled coil</keyword>
<feature type="domain" description="Multidrug resistance protein MdtA-like C-terminal permuted SH3" evidence="6">
    <location>
        <begin position="300"/>
        <end position="354"/>
    </location>
</feature>
<reference evidence="8 9" key="1">
    <citation type="submission" date="2020-03" db="EMBL/GenBank/DDBJ databases">
        <authorList>
            <person name="Kim M.K."/>
        </authorList>
    </citation>
    <scope>NUCLEOTIDE SEQUENCE [LARGE SCALE GENOMIC DNA]</scope>
    <source>
        <strain evidence="8 9">BT328</strain>
    </source>
</reference>
<dbReference type="Pfam" id="PF25954">
    <property type="entry name" value="Beta-barrel_RND_2"/>
    <property type="match status" value="1"/>
</dbReference>
<dbReference type="InterPro" id="IPR058627">
    <property type="entry name" value="MdtA-like_C"/>
</dbReference>
<feature type="signal peptide" evidence="4">
    <location>
        <begin position="1"/>
        <end position="20"/>
    </location>
</feature>
<dbReference type="GO" id="GO:0030313">
    <property type="term" value="C:cell envelope"/>
    <property type="evidence" value="ECO:0007669"/>
    <property type="project" value="TreeGrafter"/>
</dbReference>
<name>A0A6G9AXC4_9BACT</name>
<comment type="similarity">
    <text evidence="1">Belongs to the membrane fusion protein (MFP) (TC 8.A.1) family.</text>
</comment>
<keyword evidence="2" id="KW-0813">Transport</keyword>
<dbReference type="Gene3D" id="2.40.50.100">
    <property type="match status" value="1"/>
</dbReference>
<gene>
    <name evidence="8" type="ORF">G8759_32990</name>
</gene>
<dbReference type="GO" id="GO:0016020">
    <property type="term" value="C:membrane"/>
    <property type="evidence" value="ECO:0007669"/>
    <property type="project" value="InterPro"/>
</dbReference>
<dbReference type="NCBIfam" id="TIGR01730">
    <property type="entry name" value="RND_mfp"/>
    <property type="match status" value="1"/>
</dbReference>
<dbReference type="EMBL" id="CP050063">
    <property type="protein sequence ID" value="QIP17112.1"/>
    <property type="molecule type" value="Genomic_DNA"/>
</dbReference>
<dbReference type="Pfam" id="PF25967">
    <property type="entry name" value="RND-MFP_C"/>
    <property type="match status" value="1"/>
</dbReference>
<evidence type="ECO:0000256" key="2">
    <source>
        <dbReference type="ARBA" id="ARBA00022448"/>
    </source>
</evidence>
<dbReference type="PROSITE" id="PS51257">
    <property type="entry name" value="PROKAR_LIPOPROTEIN"/>
    <property type="match status" value="1"/>
</dbReference>
<evidence type="ECO:0000259" key="6">
    <source>
        <dbReference type="Pfam" id="PF25967"/>
    </source>
</evidence>
<dbReference type="Pfam" id="PF25973">
    <property type="entry name" value="BSH_CzcB"/>
    <property type="match status" value="1"/>
</dbReference>
<dbReference type="GO" id="GO:0022857">
    <property type="term" value="F:transmembrane transporter activity"/>
    <property type="evidence" value="ECO:0007669"/>
    <property type="project" value="InterPro"/>
</dbReference>
<evidence type="ECO:0000256" key="4">
    <source>
        <dbReference type="SAM" id="SignalP"/>
    </source>
</evidence>
<feature type="domain" description="CusB-like beta-barrel" evidence="5">
    <location>
        <begin position="217"/>
        <end position="290"/>
    </location>
</feature>
<dbReference type="Gene3D" id="2.40.420.20">
    <property type="match status" value="1"/>
</dbReference>
<evidence type="ECO:0000256" key="1">
    <source>
        <dbReference type="ARBA" id="ARBA00009477"/>
    </source>
</evidence>
<dbReference type="InterPro" id="IPR051909">
    <property type="entry name" value="MFP_Cation_Efflux"/>
</dbReference>
<dbReference type="Proteomes" id="UP000501802">
    <property type="component" value="Chromosome"/>
</dbReference>
<dbReference type="Gene3D" id="1.10.287.470">
    <property type="entry name" value="Helix hairpin bin"/>
    <property type="match status" value="1"/>
</dbReference>
<protein>
    <submittedName>
        <fullName evidence="8">Efflux RND transporter periplasmic adaptor subunit</fullName>
    </submittedName>
</protein>
<dbReference type="PANTHER" id="PTHR30097">
    <property type="entry name" value="CATION EFFLUX SYSTEM PROTEIN CUSB"/>
    <property type="match status" value="1"/>
</dbReference>
<evidence type="ECO:0000256" key="3">
    <source>
        <dbReference type="SAM" id="Coils"/>
    </source>
</evidence>
<evidence type="ECO:0000259" key="7">
    <source>
        <dbReference type="Pfam" id="PF25973"/>
    </source>
</evidence>
<dbReference type="InterPro" id="IPR058792">
    <property type="entry name" value="Beta-barrel_RND_2"/>
</dbReference>
<dbReference type="PANTHER" id="PTHR30097:SF4">
    <property type="entry name" value="SLR6042 PROTEIN"/>
    <property type="match status" value="1"/>
</dbReference>
<dbReference type="GO" id="GO:0060003">
    <property type="term" value="P:copper ion export"/>
    <property type="evidence" value="ECO:0007669"/>
    <property type="project" value="TreeGrafter"/>
</dbReference>
<evidence type="ECO:0000313" key="8">
    <source>
        <dbReference type="EMBL" id="QIP17112.1"/>
    </source>
</evidence>